<evidence type="ECO:0000256" key="2">
    <source>
        <dbReference type="ARBA" id="ARBA00010008"/>
    </source>
</evidence>
<evidence type="ECO:0000256" key="4">
    <source>
        <dbReference type="ARBA" id="ARBA00022898"/>
    </source>
</evidence>
<dbReference type="PANTHER" id="PTHR13693">
    <property type="entry name" value="CLASS II AMINOTRANSFERASE/8-AMINO-7-OXONONANOATE SYNTHASE"/>
    <property type="match status" value="1"/>
</dbReference>
<dbReference type="InterPro" id="IPR015422">
    <property type="entry name" value="PyrdxlP-dep_Trfase_small"/>
</dbReference>
<name>A0A9P8XPY4_9PEZI</name>
<dbReference type="OrthoDB" id="2382073at2759"/>
<dbReference type="Proteomes" id="UP000756346">
    <property type="component" value="Unassembled WGS sequence"/>
</dbReference>
<protein>
    <submittedName>
        <fullName evidence="8">Pyridoxal phosphate-dependent transferase</fullName>
    </submittedName>
</protein>
<dbReference type="InterPro" id="IPR004839">
    <property type="entry name" value="Aminotransferase_I/II_large"/>
</dbReference>
<dbReference type="PANTHER" id="PTHR13693:SF77">
    <property type="entry name" value="8-AMINO-7-OXONONANOATE SYNTHASE"/>
    <property type="match status" value="1"/>
</dbReference>
<dbReference type="GeneID" id="70189448"/>
<evidence type="ECO:0000256" key="5">
    <source>
        <dbReference type="RuleBase" id="RU003693"/>
    </source>
</evidence>
<keyword evidence="3 8" id="KW-0808">Transferase</keyword>
<feature type="domain" description="Aminotransferase class I/classII large" evidence="7">
    <location>
        <begin position="37"/>
        <end position="438"/>
    </location>
</feature>
<dbReference type="AlphaFoldDB" id="A0A9P8XPY4"/>
<dbReference type="InterPro" id="IPR001917">
    <property type="entry name" value="Aminotrans_II_pyridoxalP_BS"/>
</dbReference>
<dbReference type="Gene3D" id="3.90.1150.10">
    <property type="entry name" value="Aspartate Aminotransferase, domain 1"/>
    <property type="match status" value="1"/>
</dbReference>
<reference evidence="8" key="1">
    <citation type="journal article" date="2021" name="Nat. Commun.">
        <title>Genetic determinants of endophytism in the Arabidopsis root mycobiome.</title>
        <authorList>
            <person name="Mesny F."/>
            <person name="Miyauchi S."/>
            <person name="Thiergart T."/>
            <person name="Pickel B."/>
            <person name="Atanasova L."/>
            <person name="Karlsson M."/>
            <person name="Huettel B."/>
            <person name="Barry K.W."/>
            <person name="Haridas S."/>
            <person name="Chen C."/>
            <person name="Bauer D."/>
            <person name="Andreopoulos W."/>
            <person name="Pangilinan J."/>
            <person name="LaButti K."/>
            <person name="Riley R."/>
            <person name="Lipzen A."/>
            <person name="Clum A."/>
            <person name="Drula E."/>
            <person name="Henrissat B."/>
            <person name="Kohler A."/>
            <person name="Grigoriev I.V."/>
            <person name="Martin F.M."/>
            <person name="Hacquard S."/>
        </authorList>
    </citation>
    <scope>NUCLEOTIDE SEQUENCE</scope>
    <source>
        <strain evidence="8">MPI-CAGE-CH-0230</strain>
    </source>
</reference>
<dbReference type="GO" id="GO:0030170">
    <property type="term" value="F:pyridoxal phosphate binding"/>
    <property type="evidence" value="ECO:0007669"/>
    <property type="project" value="InterPro"/>
</dbReference>
<dbReference type="RefSeq" id="XP_046004073.1">
    <property type="nucleotide sequence ID" value="XM_046159902.1"/>
</dbReference>
<dbReference type="SUPFAM" id="SSF53383">
    <property type="entry name" value="PLP-dependent transferases"/>
    <property type="match status" value="1"/>
</dbReference>
<dbReference type="GO" id="GO:0016740">
    <property type="term" value="F:transferase activity"/>
    <property type="evidence" value="ECO:0007669"/>
    <property type="project" value="UniProtKB-KW"/>
</dbReference>
<dbReference type="PROSITE" id="PS00599">
    <property type="entry name" value="AA_TRANSFER_CLASS_2"/>
    <property type="match status" value="1"/>
</dbReference>
<comment type="cofactor">
    <cofactor evidence="1 5">
        <name>pyridoxal 5'-phosphate</name>
        <dbReference type="ChEBI" id="CHEBI:597326"/>
    </cofactor>
</comment>
<keyword evidence="9" id="KW-1185">Reference proteome</keyword>
<gene>
    <name evidence="8" type="ORF">B0I36DRAFT_370376</name>
</gene>
<dbReference type="EMBL" id="JAGTJQ010000018">
    <property type="protein sequence ID" value="KAH7009445.1"/>
    <property type="molecule type" value="Genomic_DNA"/>
</dbReference>
<dbReference type="GO" id="GO:0009102">
    <property type="term" value="P:biotin biosynthetic process"/>
    <property type="evidence" value="ECO:0007669"/>
    <property type="project" value="TreeGrafter"/>
</dbReference>
<keyword evidence="4 5" id="KW-0663">Pyridoxal phosphate</keyword>
<accession>A0A9P8XPY4</accession>
<comment type="similarity">
    <text evidence="2">Belongs to the class-II pyridoxal-phosphate-dependent aminotransferase family. BioF subfamily.</text>
</comment>
<organism evidence="8 9">
    <name type="scientific">Microdochium trichocladiopsis</name>
    <dbReference type="NCBI Taxonomy" id="1682393"/>
    <lineage>
        <taxon>Eukaryota</taxon>
        <taxon>Fungi</taxon>
        <taxon>Dikarya</taxon>
        <taxon>Ascomycota</taxon>
        <taxon>Pezizomycotina</taxon>
        <taxon>Sordariomycetes</taxon>
        <taxon>Xylariomycetidae</taxon>
        <taxon>Xylariales</taxon>
        <taxon>Microdochiaceae</taxon>
        <taxon>Microdochium</taxon>
    </lineage>
</organism>
<proteinExistence type="inferred from homology"/>
<sequence length="472" mass="51511">MAKNTGLSKLEDRLAAILADRETRSQRRRLSTFPPHSVDFSSNSYLSLSLTPEIRQTYLELLKSVPDSTPLFGSGGSRLLDGNSPLSEDLEREVAAFHGAPTGLLFNSGFDANAGLFACLTQPGDVVVYDELAHASMHDGMRASRAALCVPFRHNCVYPEQVQRCQDSTTSKRKDGPKSLRETLHQLLGSDDEPLSAALRSGERNVFIAVEGVYSMDGDVAPLKDIVACIEHRLPRGNGYLIVDEAHSTGIFGDQGRGLVCELGLEDKVFLRLHTFGKAMGSAGAIVLCSPVTREYLINYARTLVYTTALPTSCLASIKVTYAFLSTPQFDDVRQKLRWLMRYTHSVLVAICARHTTQDDQPTSSDRLLIRVNPTPPTSPIIPLLTSQPRSLAAFCQQRGLVVRPIVAPTVPEGSERVRICLHAANTKEQVDRLGQAIEEWGVTTSRAAASGRPRDKAAGPSAAQQFLKPSL</sequence>
<evidence type="ECO:0000256" key="6">
    <source>
        <dbReference type="SAM" id="MobiDB-lite"/>
    </source>
</evidence>
<evidence type="ECO:0000256" key="1">
    <source>
        <dbReference type="ARBA" id="ARBA00001933"/>
    </source>
</evidence>
<evidence type="ECO:0000259" key="7">
    <source>
        <dbReference type="Pfam" id="PF00155"/>
    </source>
</evidence>
<dbReference type="InterPro" id="IPR015424">
    <property type="entry name" value="PyrdxlP-dep_Trfase"/>
</dbReference>
<comment type="caution">
    <text evidence="8">The sequence shown here is derived from an EMBL/GenBank/DDBJ whole genome shotgun (WGS) entry which is preliminary data.</text>
</comment>
<dbReference type="Pfam" id="PF00155">
    <property type="entry name" value="Aminotran_1_2"/>
    <property type="match status" value="1"/>
</dbReference>
<dbReference type="InterPro" id="IPR015421">
    <property type="entry name" value="PyrdxlP-dep_Trfase_major"/>
</dbReference>
<evidence type="ECO:0000256" key="3">
    <source>
        <dbReference type="ARBA" id="ARBA00022679"/>
    </source>
</evidence>
<dbReference type="InterPro" id="IPR050087">
    <property type="entry name" value="AON_synthase_class-II"/>
</dbReference>
<evidence type="ECO:0000313" key="8">
    <source>
        <dbReference type="EMBL" id="KAH7009445.1"/>
    </source>
</evidence>
<feature type="region of interest" description="Disordered" evidence="6">
    <location>
        <begin position="445"/>
        <end position="472"/>
    </location>
</feature>
<evidence type="ECO:0000313" key="9">
    <source>
        <dbReference type="Proteomes" id="UP000756346"/>
    </source>
</evidence>
<dbReference type="Gene3D" id="3.40.640.10">
    <property type="entry name" value="Type I PLP-dependent aspartate aminotransferase-like (Major domain)"/>
    <property type="match status" value="1"/>
</dbReference>